<sequence>MQSLWKAGVSSLAVTATPGTGGLEVVRAIKDLVRVTRRRDLMSAGGMSRAEAVVLVQRIMDAEYASDDEADGWLARLDRALSCPSGHVSDLIFWSPEQELSADEVVDRALAYRPVVL</sequence>
<reference evidence="1 2" key="1">
    <citation type="journal article" date="2019" name="Int. J. Syst. Evol. Microbiol.">
        <title>The Global Catalogue of Microorganisms (GCM) 10K type strain sequencing project: providing services to taxonomists for standard genome sequencing and annotation.</title>
        <authorList>
            <consortium name="The Broad Institute Genomics Platform"/>
            <consortium name="The Broad Institute Genome Sequencing Center for Infectious Disease"/>
            <person name="Wu L."/>
            <person name="Ma J."/>
        </authorList>
    </citation>
    <scope>NUCLEOTIDE SEQUENCE [LARGE SCALE GENOMIC DNA]</scope>
    <source>
        <strain evidence="1 2">JCM 4531</strain>
    </source>
</reference>
<accession>A0ABN3TFM7</accession>
<evidence type="ECO:0008006" key="3">
    <source>
        <dbReference type="Google" id="ProtNLM"/>
    </source>
</evidence>
<keyword evidence="2" id="KW-1185">Reference proteome</keyword>
<dbReference type="EMBL" id="BAAASK010000029">
    <property type="protein sequence ID" value="GAA2699338.1"/>
    <property type="molecule type" value="Genomic_DNA"/>
</dbReference>
<name>A0ABN3TFM7_9ACTN</name>
<evidence type="ECO:0000313" key="2">
    <source>
        <dbReference type="Proteomes" id="UP001499989"/>
    </source>
</evidence>
<gene>
    <name evidence="1" type="ORF">GCM10010310_66210</name>
</gene>
<dbReference type="InterPro" id="IPR035900">
    <property type="entry name" value="Colicin_E_sf"/>
</dbReference>
<proteinExistence type="predicted"/>
<evidence type="ECO:0000313" key="1">
    <source>
        <dbReference type="EMBL" id="GAA2699338.1"/>
    </source>
</evidence>
<organism evidence="1 2">
    <name type="scientific">Streptomyces violaceolatus</name>
    <dbReference type="NCBI Taxonomy" id="67378"/>
    <lineage>
        <taxon>Bacteria</taxon>
        <taxon>Bacillati</taxon>
        <taxon>Actinomycetota</taxon>
        <taxon>Actinomycetes</taxon>
        <taxon>Kitasatosporales</taxon>
        <taxon>Streptomycetaceae</taxon>
        <taxon>Streptomyces</taxon>
        <taxon>Streptomyces violaceoruber group</taxon>
    </lineage>
</organism>
<dbReference type="Gene3D" id="1.10.1200.20">
    <property type="entry name" value="Colicin E immunity protein"/>
    <property type="match status" value="1"/>
</dbReference>
<comment type="caution">
    <text evidence="1">The sequence shown here is derived from an EMBL/GenBank/DDBJ whole genome shotgun (WGS) entry which is preliminary data.</text>
</comment>
<dbReference type="Proteomes" id="UP001499989">
    <property type="component" value="Unassembled WGS sequence"/>
</dbReference>
<protein>
    <recommendedName>
        <fullName evidence="3">E9imm peptide</fullName>
    </recommendedName>
</protein>